<accession>A0ABV6JNU3</accession>
<sequence length="534" mass="57467">MTEASSTDNPTELEIKLVLPDAAFGTLVASPLLAAGASGPPRTQRLVATYYDTPEHHLLRAGMALRLRVRSNGARRRSAPAEQIQTLKTQSDGSAFGRGEWEWPVSGDAPDLSLLRDTPAAGLLPEGATLAPVFRTEVEREVRRLQLDGAMVELALDRGVLRAGEQAELLREVEMELESGSATALYRLAAALHAEVPAAVMTGESKAARGWRLALGHPAKPVKADDLAFDEAVSAEAGFRAVVASGLRHLLANLPAARAGEVEGIHQMRVAIRRLRAALRLFRPVLAPEAERGFEAELRRLGQVLGAARDWDVFCTETLPEAAAQLEEAAPAGAAPTTEAGAPGQGWIAMLRVPAERERAAAQEAVAAELAGPALTALSLGLAGWAEEGAVLAGPGVEPGEPLRDLVPDLLEPLERVVMRRGKRIRRRSIEDLHRLRKALKRLRYGVEFLESLLPAKRTKHYLSGCRDIQEGLGHLNDAASAIETSRKLTAAAGHAELMPALAALEGWAVRRRDEALKGLPGEWKSFRKLRAPF</sequence>
<feature type="domain" description="CYTH" evidence="1">
    <location>
        <begin position="10"/>
        <end position="217"/>
    </location>
</feature>
<dbReference type="Pfam" id="PF05235">
    <property type="entry name" value="CHAD"/>
    <property type="match status" value="1"/>
</dbReference>
<dbReference type="RefSeq" id="WP_377043092.1">
    <property type="nucleotide sequence ID" value="NZ_JBHLUN010000002.1"/>
</dbReference>
<evidence type="ECO:0000313" key="3">
    <source>
        <dbReference type="EMBL" id="MFC0407397.1"/>
    </source>
</evidence>
<dbReference type="EMBL" id="JBHLUN010000002">
    <property type="protein sequence ID" value="MFC0407397.1"/>
    <property type="molecule type" value="Genomic_DNA"/>
</dbReference>
<evidence type="ECO:0000313" key="4">
    <source>
        <dbReference type="Proteomes" id="UP001589865"/>
    </source>
</evidence>
<gene>
    <name evidence="3" type="ORF">ACFFGY_04000</name>
</gene>
<dbReference type="Pfam" id="PF01928">
    <property type="entry name" value="CYTH"/>
    <property type="match status" value="1"/>
</dbReference>
<evidence type="ECO:0000259" key="1">
    <source>
        <dbReference type="PROSITE" id="PS51707"/>
    </source>
</evidence>
<evidence type="ECO:0000259" key="2">
    <source>
        <dbReference type="PROSITE" id="PS51708"/>
    </source>
</evidence>
<proteinExistence type="predicted"/>
<dbReference type="InterPro" id="IPR023577">
    <property type="entry name" value="CYTH_domain"/>
</dbReference>
<dbReference type="PROSITE" id="PS51708">
    <property type="entry name" value="CHAD"/>
    <property type="match status" value="1"/>
</dbReference>
<dbReference type="InterPro" id="IPR038186">
    <property type="entry name" value="CHAD_dom_sf"/>
</dbReference>
<keyword evidence="4" id="KW-1185">Reference proteome</keyword>
<protein>
    <submittedName>
        <fullName evidence="3">CHAD domain-containing protein</fullName>
    </submittedName>
</protein>
<name>A0ABV6JNU3_9PROT</name>
<dbReference type="PROSITE" id="PS51707">
    <property type="entry name" value="CYTH"/>
    <property type="match status" value="1"/>
</dbReference>
<dbReference type="Gene3D" id="2.40.320.10">
    <property type="entry name" value="Hypothetical Protein Pfu-838710-001"/>
    <property type="match status" value="1"/>
</dbReference>
<organism evidence="3 4">
    <name type="scientific">Roseomonas elaeocarpi</name>
    <dbReference type="NCBI Taxonomy" id="907779"/>
    <lineage>
        <taxon>Bacteria</taxon>
        <taxon>Pseudomonadati</taxon>
        <taxon>Pseudomonadota</taxon>
        <taxon>Alphaproteobacteria</taxon>
        <taxon>Acetobacterales</taxon>
        <taxon>Roseomonadaceae</taxon>
        <taxon>Roseomonas</taxon>
    </lineage>
</organism>
<dbReference type="PANTHER" id="PTHR39339">
    <property type="entry name" value="SLR1444 PROTEIN"/>
    <property type="match status" value="1"/>
</dbReference>
<dbReference type="SMART" id="SM01118">
    <property type="entry name" value="CYTH"/>
    <property type="match status" value="1"/>
</dbReference>
<dbReference type="Proteomes" id="UP001589865">
    <property type="component" value="Unassembled WGS sequence"/>
</dbReference>
<dbReference type="Gene3D" id="1.40.20.10">
    <property type="entry name" value="CHAD domain"/>
    <property type="match status" value="1"/>
</dbReference>
<dbReference type="SMART" id="SM00880">
    <property type="entry name" value="CHAD"/>
    <property type="match status" value="1"/>
</dbReference>
<dbReference type="InterPro" id="IPR033469">
    <property type="entry name" value="CYTH-like_dom_sf"/>
</dbReference>
<dbReference type="SUPFAM" id="SSF55154">
    <property type="entry name" value="CYTH-like phosphatases"/>
    <property type="match status" value="1"/>
</dbReference>
<dbReference type="PANTHER" id="PTHR39339:SF1">
    <property type="entry name" value="CHAD DOMAIN-CONTAINING PROTEIN"/>
    <property type="match status" value="1"/>
</dbReference>
<reference evidence="3 4" key="1">
    <citation type="submission" date="2024-09" db="EMBL/GenBank/DDBJ databases">
        <authorList>
            <person name="Sun Q."/>
            <person name="Mori K."/>
        </authorList>
    </citation>
    <scope>NUCLEOTIDE SEQUENCE [LARGE SCALE GENOMIC DNA]</scope>
    <source>
        <strain evidence="3 4">TBRC 5777</strain>
    </source>
</reference>
<comment type="caution">
    <text evidence="3">The sequence shown here is derived from an EMBL/GenBank/DDBJ whole genome shotgun (WGS) entry which is preliminary data.</text>
</comment>
<dbReference type="CDD" id="cd07756">
    <property type="entry name" value="CYTH-like_Pase_CHAD"/>
    <property type="match status" value="1"/>
</dbReference>
<dbReference type="InterPro" id="IPR007899">
    <property type="entry name" value="CHAD_dom"/>
</dbReference>
<feature type="domain" description="CHAD" evidence="2">
    <location>
        <begin position="232"/>
        <end position="529"/>
    </location>
</feature>